<accession>A0A0D9P5Y2</accession>
<gene>
    <name evidence="1" type="ORF">H634G_04469</name>
</gene>
<organism evidence="1 2">
    <name type="scientific">Metarhizium anisopliae BRIP 53293</name>
    <dbReference type="NCBI Taxonomy" id="1291518"/>
    <lineage>
        <taxon>Eukaryota</taxon>
        <taxon>Fungi</taxon>
        <taxon>Dikarya</taxon>
        <taxon>Ascomycota</taxon>
        <taxon>Pezizomycotina</taxon>
        <taxon>Sordariomycetes</taxon>
        <taxon>Hypocreomycetidae</taxon>
        <taxon>Hypocreales</taxon>
        <taxon>Clavicipitaceae</taxon>
        <taxon>Metarhizium</taxon>
    </lineage>
</organism>
<keyword evidence="2" id="KW-1185">Reference proteome</keyword>
<evidence type="ECO:0000313" key="2">
    <source>
        <dbReference type="Proteomes" id="UP000054544"/>
    </source>
</evidence>
<dbReference type="EMBL" id="KE384729">
    <property type="protein sequence ID" value="KJK80230.1"/>
    <property type="molecule type" value="Genomic_DNA"/>
</dbReference>
<dbReference type="AlphaFoldDB" id="A0A0D9P5Y2"/>
<dbReference type="Proteomes" id="UP000054544">
    <property type="component" value="Unassembled WGS sequence"/>
</dbReference>
<reference evidence="2" key="1">
    <citation type="journal article" date="2014" name="BMC Genomics">
        <title>The genome sequence of the biocontrol fungus Metarhizium anisopliae and comparative genomics of Metarhizium species.</title>
        <authorList>
            <person name="Pattemore J.A."/>
            <person name="Hane J.K."/>
            <person name="Williams A.H."/>
            <person name="Wilson B.A."/>
            <person name="Stodart B.J."/>
            <person name="Ash G.J."/>
        </authorList>
    </citation>
    <scope>NUCLEOTIDE SEQUENCE [LARGE SCALE GENOMIC DNA]</scope>
    <source>
        <strain evidence="2">BRIP 53293</strain>
    </source>
</reference>
<protein>
    <submittedName>
        <fullName evidence="1">Uncharacterized protein</fullName>
    </submittedName>
</protein>
<name>A0A0D9P5Y2_METAN</name>
<sequence length="70" mass="7743">MDLEPMIGTPSQARALKNQGDMNDNCLCAGMVNMVLTPPSHPWAEWLNRLGYPVGCWRWVSHNGAHPDPG</sequence>
<evidence type="ECO:0000313" key="1">
    <source>
        <dbReference type="EMBL" id="KJK80230.1"/>
    </source>
</evidence>
<proteinExistence type="predicted"/>